<feature type="region of interest" description="Disordered" evidence="1">
    <location>
        <begin position="1"/>
        <end position="23"/>
    </location>
</feature>
<name>G5SJU2_SALET</name>
<dbReference type="EMBL" id="AFCX01001971">
    <property type="protein sequence ID" value="EHC97655.1"/>
    <property type="molecule type" value="Genomic_DNA"/>
</dbReference>
<protein>
    <submittedName>
        <fullName evidence="2">Uncharacterized protein</fullName>
    </submittedName>
</protein>
<reference evidence="2 3" key="1">
    <citation type="journal article" date="2011" name="BMC Genomics">
        <title>Genome sequencing reveals diversification of virulence factor content and possible host adaptation in distinct subpopulations of Salmonella enterica.</title>
        <authorList>
            <person name="den Bakker H.C."/>
            <person name="Moreno Switt A.I."/>
            <person name="Govoni G."/>
            <person name="Cummings C.A."/>
            <person name="Ranieri M.L."/>
            <person name="Degoricija L."/>
            <person name="Hoelzer K."/>
            <person name="Rodriguez-Rivera L.D."/>
            <person name="Brown S."/>
            <person name="Bolchacova E."/>
            <person name="Furtado M.R."/>
            <person name="Wiedmann M."/>
        </authorList>
    </citation>
    <scope>NUCLEOTIDE SEQUENCE [LARGE SCALE GENOMIC DNA]</scope>
    <source>
        <strain evidence="2 3">A4-580</strain>
    </source>
</reference>
<evidence type="ECO:0000313" key="3">
    <source>
        <dbReference type="Proteomes" id="UP000003536"/>
    </source>
</evidence>
<dbReference type="AlphaFoldDB" id="G5SJU2"/>
<accession>G5SJU2</accession>
<organism evidence="2 3">
    <name type="scientific">Salmonella enterica subsp. enterica serovar Wandsworth str. A4-580</name>
    <dbReference type="NCBI Taxonomy" id="913086"/>
    <lineage>
        <taxon>Bacteria</taxon>
        <taxon>Pseudomonadati</taxon>
        <taxon>Pseudomonadota</taxon>
        <taxon>Gammaproteobacteria</taxon>
        <taxon>Enterobacterales</taxon>
        <taxon>Enterobacteriaceae</taxon>
        <taxon>Salmonella</taxon>
    </lineage>
</organism>
<dbReference type="PATRIC" id="fig|913086.3.peg.4684"/>
<dbReference type="Proteomes" id="UP000003536">
    <property type="component" value="Unassembled WGS sequence"/>
</dbReference>
<comment type="caution">
    <text evidence="2">The sequence shown here is derived from an EMBL/GenBank/DDBJ whole genome shotgun (WGS) entry which is preliminary data.</text>
</comment>
<gene>
    <name evidence="2" type="ORF">LTSEWAN_6041</name>
</gene>
<evidence type="ECO:0000256" key="1">
    <source>
        <dbReference type="SAM" id="MobiDB-lite"/>
    </source>
</evidence>
<evidence type="ECO:0000313" key="2">
    <source>
        <dbReference type="EMBL" id="EHC97655.1"/>
    </source>
</evidence>
<sequence>MRILPDGGVNLSGLQPMRDTSRISAGATRPAAYLINILHRHP</sequence>
<proteinExistence type="predicted"/>